<feature type="compositionally biased region" description="Low complexity" evidence="5">
    <location>
        <begin position="618"/>
        <end position="634"/>
    </location>
</feature>
<evidence type="ECO:0000256" key="1">
    <source>
        <dbReference type="ARBA" id="ARBA00022723"/>
    </source>
</evidence>
<feature type="compositionally biased region" description="Basic residues" evidence="5">
    <location>
        <begin position="465"/>
        <end position="482"/>
    </location>
</feature>
<gene>
    <name evidence="7" type="ORF">EG68_03253</name>
</gene>
<evidence type="ECO:0000256" key="3">
    <source>
        <dbReference type="ARBA" id="ARBA00022833"/>
    </source>
</evidence>
<dbReference type="PROSITE" id="PS50157">
    <property type="entry name" value="ZINC_FINGER_C2H2_2"/>
    <property type="match status" value="3"/>
</dbReference>
<feature type="region of interest" description="Disordered" evidence="5">
    <location>
        <begin position="159"/>
        <end position="184"/>
    </location>
</feature>
<accession>A0A8S9YVT3</accession>
<feature type="region of interest" description="Disordered" evidence="5">
    <location>
        <begin position="437"/>
        <end position="484"/>
    </location>
</feature>
<dbReference type="PROSITE" id="PS00028">
    <property type="entry name" value="ZINC_FINGER_C2H2_1"/>
    <property type="match status" value="3"/>
</dbReference>
<dbReference type="PANTHER" id="PTHR23235:SF60">
    <property type="entry name" value="STRIPE, ISOFORM D"/>
    <property type="match status" value="1"/>
</dbReference>
<dbReference type="Proteomes" id="UP000822476">
    <property type="component" value="Unassembled WGS sequence"/>
</dbReference>
<feature type="domain" description="C2H2-type" evidence="6">
    <location>
        <begin position="552"/>
        <end position="579"/>
    </location>
</feature>
<dbReference type="GO" id="GO:0008270">
    <property type="term" value="F:zinc ion binding"/>
    <property type="evidence" value="ECO:0007669"/>
    <property type="project" value="UniProtKB-KW"/>
</dbReference>
<reference evidence="7" key="1">
    <citation type="submission" date="2019-07" db="EMBL/GenBank/DDBJ databases">
        <title>Annotation for the trematode Paragonimus miyazaki's.</title>
        <authorList>
            <person name="Choi Y.-J."/>
        </authorList>
    </citation>
    <scope>NUCLEOTIDE SEQUENCE</scope>
    <source>
        <strain evidence="7">Japan</strain>
    </source>
</reference>
<feature type="domain" description="C2H2-type" evidence="6">
    <location>
        <begin position="524"/>
        <end position="551"/>
    </location>
</feature>
<dbReference type="Gene3D" id="3.30.160.60">
    <property type="entry name" value="Classic Zinc Finger"/>
    <property type="match status" value="3"/>
</dbReference>
<keyword evidence="3" id="KW-0862">Zinc</keyword>
<dbReference type="GO" id="GO:0000981">
    <property type="term" value="F:DNA-binding transcription factor activity, RNA polymerase II-specific"/>
    <property type="evidence" value="ECO:0007669"/>
    <property type="project" value="TreeGrafter"/>
</dbReference>
<comment type="caution">
    <text evidence="7">The sequence shown here is derived from an EMBL/GenBank/DDBJ whole genome shotgun (WGS) entry which is preliminary data.</text>
</comment>
<dbReference type="SUPFAM" id="SSF57667">
    <property type="entry name" value="beta-beta-alpha zinc fingers"/>
    <property type="match status" value="2"/>
</dbReference>
<dbReference type="EMBL" id="JTDE01001329">
    <property type="protein sequence ID" value="KAF7259169.1"/>
    <property type="molecule type" value="Genomic_DNA"/>
</dbReference>
<sequence length="964" mass="102454">MPLLMANGVHTIVESNSLDDCHVSFDSFHTGETPKTASSATKFFPIDPNEVLNTPTGLDCVGPAKQTADSGGLFFADDFHKRLPNLDIISGDASVSQQPVLKEDLKLSEDEFTKPSSSIVESDLFISEIGNHSRIDTTLQVTASNLVSNPAVAEPTIVVSNGTSPTTLTGSVNSEHNSPDSTMTTRDVSVLMPVKQEPLFVLSVSESMPMSLKSSDSVDVNSLSELSQTVYQNSNEVHLVNPTAMLHAPDTSATTQHLSSVLLSSTAPMCTTVNVSDESSTCMSSTRAPASSFVQTAPADNMSLGGFTFSTRTQPPLIPAPLVLSNGLTQTALFLTDGGGTLLTPNTPNATMLPLLSSPGPGSSILTSLCTTPTNGGTFPFLSPSSSAILANGFDAALNSALISPSLSLHTTQNEPLGFTDTPTTVESDLVKLPADSTSATPHVSACAPDTTVSEENETDPSFRRSGHHRSGTTAVRRRKPSVNRVRVPVSKNDCMFQTRCKSELEGQLGVSSSMLEKVVGKPHKCTMCDKCFSRSDELTRHQRIHTGAKPFKCNQCQREFSRSDHLTTHTRTHTGERPFVCEVCGRRFARSDERKRHFKVHQKGNQKSEFVEKAESSKGTVTSSSSTLKSSCTNRRTSRQLERLDNVRVVQEDTVVVSPVLNQQQQQALVNSTQEIQMVCDSVGSNATEQRVILTACETQPGQVTLHAFQNGGFNSSTVLQPHPQLILAALPSMPLTSVPILGQVNADLSNSLNVAATGAFATNLFTVSPTLVSDAVTLSSSDVISTTQQQQHAMSNALSNFTILSTMPAIHQASSGQTSDCMSATTLNTVTTSAHTPTCYTLRASFLPQSSVTGQPYSHHQPQFSPCFTAIAYSPDAVGANRTTGAFFSPTMFASASSLTANPHPDGAAPNNATTAAMELTGSFPTAHFTIPAGFQTSSANPMTSSNLLAAAPTCIFLTQHP</sequence>
<dbReference type="OrthoDB" id="3437960at2759"/>
<evidence type="ECO:0000313" key="8">
    <source>
        <dbReference type="Proteomes" id="UP000822476"/>
    </source>
</evidence>
<dbReference type="FunFam" id="3.30.160.60:FF:000515">
    <property type="entry name" value="early growth response protein 4"/>
    <property type="match status" value="1"/>
</dbReference>
<evidence type="ECO:0000313" key="7">
    <source>
        <dbReference type="EMBL" id="KAF7259169.1"/>
    </source>
</evidence>
<evidence type="ECO:0000256" key="4">
    <source>
        <dbReference type="PROSITE-ProRule" id="PRU00042"/>
    </source>
</evidence>
<dbReference type="InterPro" id="IPR013087">
    <property type="entry name" value="Znf_C2H2_type"/>
</dbReference>
<dbReference type="PANTHER" id="PTHR23235">
    <property type="entry name" value="KRUEPPEL-LIKE TRANSCRIPTION FACTOR"/>
    <property type="match status" value="1"/>
</dbReference>
<feature type="region of interest" description="Disordered" evidence="5">
    <location>
        <begin position="600"/>
        <end position="638"/>
    </location>
</feature>
<feature type="domain" description="C2H2-type" evidence="6">
    <location>
        <begin position="580"/>
        <end position="607"/>
    </location>
</feature>
<keyword evidence="1" id="KW-0479">Metal-binding</keyword>
<dbReference type="AlphaFoldDB" id="A0A8S9YVT3"/>
<dbReference type="GO" id="GO:0000978">
    <property type="term" value="F:RNA polymerase II cis-regulatory region sequence-specific DNA binding"/>
    <property type="evidence" value="ECO:0007669"/>
    <property type="project" value="TreeGrafter"/>
</dbReference>
<dbReference type="Pfam" id="PF00096">
    <property type="entry name" value="zf-C2H2"/>
    <property type="match status" value="3"/>
</dbReference>
<protein>
    <submittedName>
        <fullName evidence="7">Early growth response protein 1</fullName>
    </submittedName>
</protein>
<proteinExistence type="predicted"/>
<evidence type="ECO:0000256" key="2">
    <source>
        <dbReference type="ARBA" id="ARBA00022771"/>
    </source>
</evidence>
<keyword evidence="8" id="KW-1185">Reference proteome</keyword>
<dbReference type="InterPro" id="IPR036236">
    <property type="entry name" value="Znf_C2H2_sf"/>
</dbReference>
<name>A0A8S9YVT3_9TREM</name>
<dbReference type="SMART" id="SM00355">
    <property type="entry name" value="ZnF_C2H2"/>
    <property type="match status" value="3"/>
</dbReference>
<organism evidence="7 8">
    <name type="scientific">Paragonimus skrjabini miyazakii</name>
    <dbReference type="NCBI Taxonomy" id="59628"/>
    <lineage>
        <taxon>Eukaryota</taxon>
        <taxon>Metazoa</taxon>
        <taxon>Spiralia</taxon>
        <taxon>Lophotrochozoa</taxon>
        <taxon>Platyhelminthes</taxon>
        <taxon>Trematoda</taxon>
        <taxon>Digenea</taxon>
        <taxon>Plagiorchiida</taxon>
        <taxon>Troglotremata</taxon>
        <taxon>Troglotrematidae</taxon>
        <taxon>Paragonimus</taxon>
    </lineage>
</organism>
<evidence type="ECO:0000256" key="5">
    <source>
        <dbReference type="SAM" id="MobiDB-lite"/>
    </source>
</evidence>
<evidence type="ECO:0000259" key="6">
    <source>
        <dbReference type="PROSITE" id="PS50157"/>
    </source>
</evidence>
<keyword evidence="2 4" id="KW-0863">Zinc-finger</keyword>